<dbReference type="InterPro" id="IPR001258">
    <property type="entry name" value="NHL_repeat"/>
</dbReference>
<dbReference type="Proteomes" id="UP001327560">
    <property type="component" value="Chromosome 1"/>
</dbReference>
<protein>
    <recommendedName>
        <fullName evidence="4">NHL domain-containing protein</fullName>
    </recommendedName>
</protein>
<dbReference type="SUPFAM" id="SSF63825">
    <property type="entry name" value="YWTD domain"/>
    <property type="match status" value="1"/>
</dbReference>
<name>A0AAQ3Q102_9LILI</name>
<accession>A0AAQ3Q102</accession>
<dbReference type="EMBL" id="CP136890">
    <property type="protein sequence ID" value="WOK92755.1"/>
    <property type="molecule type" value="Genomic_DNA"/>
</dbReference>
<reference evidence="2 3" key="1">
    <citation type="submission" date="2023-10" db="EMBL/GenBank/DDBJ databases">
        <title>Chromosome-scale genome assembly provides insights into flower coloration mechanisms of Canna indica.</title>
        <authorList>
            <person name="Li C."/>
        </authorList>
    </citation>
    <scope>NUCLEOTIDE SEQUENCE [LARGE SCALE GENOMIC DNA]</scope>
    <source>
        <tissue evidence="2">Flower</tissue>
    </source>
</reference>
<dbReference type="InterPro" id="IPR011042">
    <property type="entry name" value="6-blade_b-propeller_TolB-like"/>
</dbReference>
<dbReference type="Pfam" id="PF01436">
    <property type="entry name" value="NHL"/>
    <property type="match status" value="1"/>
</dbReference>
<dbReference type="PANTHER" id="PTHR46388:SF3">
    <property type="entry name" value="DUF1618 DOMAIN-CONTAINING PROTEIN"/>
    <property type="match status" value="1"/>
</dbReference>
<evidence type="ECO:0000313" key="3">
    <source>
        <dbReference type="Proteomes" id="UP001327560"/>
    </source>
</evidence>
<evidence type="ECO:0008006" key="4">
    <source>
        <dbReference type="Google" id="ProtNLM"/>
    </source>
</evidence>
<proteinExistence type="predicted"/>
<keyword evidence="1" id="KW-0677">Repeat</keyword>
<evidence type="ECO:0000256" key="1">
    <source>
        <dbReference type="ARBA" id="ARBA00022737"/>
    </source>
</evidence>
<dbReference type="Gene3D" id="2.120.10.30">
    <property type="entry name" value="TolB, C-terminal domain"/>
    <property type="match status" value="1"/>
</dbReference>
<keyword evidence="3" id="KW-1185">Reference proteome</keyword>
<sequence>MYHCRSFIPKLCLFVQANGMHMRKCCQDPILRGKYAASFLSQWSNTKDGYFMMADHVRRCSVASKAYHDSYSEADILAFVKSVSQKREGPNHYWLNDISRGTKAKKDGTFLMLVISATDDSDMGAYHRRAELFQRVKLLQHRYPELNVLALCCGSLDLISKHAWILEAVMEEYVTFPILMLKKDFMKMSDHVGFFLSKDSTDNVVHFNLDVDLGVISKAIEEHSSNKKENTPGMQYTGVDKERNQDILKEPYFYPFRNLLLYYPGSISVDEEGNRIFISDSNHHRIIISDGAGKILDCIGSSPGFEDGEFESAKLFRPAGCFYHSSENSLFFVDSENHAIRRADMEKRVVETIYPPCVQKSSGVWSWILNKLGLGTEVVSQTEQVVLDVIKFPWYLMKTSENDLLAIDRSLQTSWVVSMETGEIKNLVKGVPNIMEMFGDVIMEKVTSLKDTCQNMSSKRIHHCLSFEGIPYAGLFSSIANFQNDVILCNAASQRVLRYHQESRGISYLQLTNLGVLGFPYWMISPLEKVVHSENEGNYFSEHHRYFKVLPGRCNIQFYVDIPQGTELVAPVDESCIWRQARGSVAELSGSKGSVSGEGEEKVGVAQQWFDELDNLAFSEVEDDETSCQDEEELKKHIQNNTVHFNCAINISPGTAEVVVSAVLYLKMKKTQGNIEDQSIQAMRILDYNKNETAQVEHDASIRLLSTLEDLGDMIFMKPLCIRLGLECADHPPAITNKETICTDSTIKVPISLD</sequence>
<evidence type="ECO:0000313" key="2">
    <source>
        <dbReference type="EMBL" id="WOK92755.1"/>
    </source>
</evidence>
<dbReference type="PANTHER" id="PTHR46388">
    <property type="entry name" value="NHL REPEAT-CONTAINING PROTEIN 2"/>
    <property type="match status" value="1"/>
</dbReference>
<dbReference type="AlphaFoldDB" id="A0AAQ3Q102"/>
<gene>
    <name evidence="2" type="ORF">Cni_G01446</name>
</gene>
<organism evidence="2 3">
    <name type="scientific">Canna indica</name>
    <name type="common">Indian-shot</name>
    <dbReference type="NCBI Taxonomy" id="4628"/>
    <lineage>
        <taxon>Eukaryota</taxon>
        <taxon>Viridiplantae</taxon>
        <taxon>Streptophyta</taxon>
        <taxon>Embryophyta</taxon>
        <taxon>Tracheophyta</taxon>
        <taxon>Spermatophyta</taxon>
        <taxon>Magnoliopsida</taxon>
        <taxon>Liliopsida</taxon>
        <taxon>Zingiberales</taxon>
        <taxon>Cannaceae</taxon>
        <taxon>Canna</taxon>
    </lineage>
</organism>